<accession>A0A0C2SQN1</accession>
<evidence type="ECO:0000256" key="1">
    <source>
        <dbReference type="ARBA" id="ARBA00022664"/>
    </source>
</evidence>
<keyword evidence="1" id="KW-0507">mRNA processing</keyword>
<dbReference type="SMART" id="SM00343">
    <property type="entry name" value="ZnF_C2HC"/>
    <property type="match status" value="1"/>
</dbReference>
<dbReference type="InterPro" id="IPR036875">
    <property type="entry name" value="Znf_CCHC_sf"/>
</dbReference>
<reference evidence="5 6" key="1">
    <citation type="submission" date="2014-04" db="EMBL/GenBank/DDBJ databases">
        <title>Evolutionary Origins and Diversification of the Mycorrhizal Mutualists.</title>
        <authorList>
            <consortium name="DOE Joint Genome Institute"/>
            <consortium name="Mycorrhizal Genomics Consortium"/>
            <person name="Kohler A."/>
            <person name="Kuo A."/>
            <person name="Nagy L.G."/>
            <person name="Floudas D."/>
            <person name="Copeland A."/>
            <person name="Barry K.W."/>
            <person name="Cichocki N."/>
            <person name="Veneault-Fourrey C."/>
            <person name="LaButti K."/>
            <person name="Lindquist E.A."/>
            <person name="Lipzen A."/>
            <person name="Lundell T."/>
            <person name="Morin E."/>
            <person name="Murat C."/>
            <person name="Riley R."/>
            <person name="Ohm R."/>
            <person name="Sun H."/>
            <person name="Tunlid A."/>
            <person name="Henrissat B."/>
            <person name="Grigoriev I.V."/>
            <person name="Hibbett D.S."/>
            <person name="Martin F."/>
        </authorList>
    </citation>
    <scope>NUCLEOTIDE SEQUENCE [LARGE SCALE GENOMIC DNA]</scope>
    <source>
        <strain evidence="5 6">Koide BX008</strain>
    </source>
</reference>
<feature type="region of interest" description="Disordered" evidence="3">
    <location>
        <begin position="149"/>
        <end position="174"/>
    </location>
</feature>
<dbReference type="Proteomes" id="UP000054549">
    <property type="component" value="Unassembled WGS sequence"/>
</dbReference>
<evidence type="ECO:0000256" key="2">
    <source>
        <dbReference type="PROSITE-ProRule" id="PRU00047"/>
    </source>
</evidence>
<feature type="region of interest" description="Disordered" evidence="3">
    <location>
        <begin position="222"/>
        <end position="253"/>
    </location>
</feature>
<dbReference type="Pfam" id="PF19259">
    <property type="entry name" value="Ty3_capsid"/>
    <property type="match status" value="1"/>
</dbReference>
<dbReference type="AlphaFoldDB" id="A0A0C2SQN1"/>
<feature type="region of interest" description="Disordered" evidence="3">
    <location>
        <begin position="493"/>
        <end position="544"/>
    </location>
</feature>
<keyword evidence="2" id="KW-0863">Zinc-finger</keyword>
<dbReference type="Pfam" id="PF00098">
    <property type="entry name" value="zf-CCHC"/>
    <property type="match status" value="1"/>
</dbReference>
<dbReference type="GO" id="GO:0008270">
    <property type="term" value="F:zinc ion binding"/>
    <property type="evidence" value="ECO:0007669"/>
    <property type="project" value="UniProtKB-KW"/>
</dbReference>
<keyword evidence="2" id="KW-0479">Metal-binding</keyword>
<evidence type="ECO:0000259" key="4">
    <source>
        <dbReference type="PROSITE" id="PS50158"/>
    </source>
</evidence>
<name>A0A0C2SQN1_AMAMK</name>
<dbReference type="InParanoid" id="A0A0C2SQN1"/>
<dbReference type="GO" id="GO:0003676">
    <property type="term" value="F:nucleic acid binding"/>
    <property type="evidence" value="ECO:0007669"/>
    <property type="project" value="InterPro"/>
</dbReference>
<dbReference type="InterPro" id="IPR045358">
    <property type="entry name" value="Ty3_capsid"/>
</dbReference>
<gene>
    <name evidence="5" type="ORF">M378DRAFT_17192</name>
</gene>
<organism evidence="5 6">
    <name type="scientific">Amanita muscaria (strain Koide BX008)</name>
    <dbReference type="NCBI Taxonomy" id="946122"/>
    <lineage>
        <taxon>Eukaryota</taxon>
        <taxon>Fungi</taxon>
        <taxon>Dikarya</taxon>
        <taxon>Basidiomycota</taxon>
        <taxon>Agaricomycotina</taxon>
        <taxon>Agaricomycetes</taxon>
        <taxon>Agaricomycetidae</taxon>
        <taxon>Agaricales</taxon>
        <taxon>Pluteineae</taxon>
        <taxon>Amanitaceae</taxon>
        <taxon>Amanita</taxon>
    </lineage>
</organism>
<proteinExistence type="predicted"/>
<protein>
    <recommendedName>
        <fullName evidence="4">CCHC-type domain-containing protein</fullName>
    </recommendedName>
</protein>
<feature type="compositionally biased region" description="Low complexity" evidence="3">
    <location>
        <begin position="222"/>
        <end position="233"/>
    </location>
</feature>
<evidence type="ECO:0000313" key="6">
    <source>
        <dbReference type="Proteomes" id="UP000054549"/>
    </source>
</evidence>
<dbReference type="PROSITE" id="PS50158">
    <property type="entry name" value="ZF_CCHC"/>
    <property type="match status" value="1"/>
</dbReference>
<dbReference type="EMBL" id="KN818431">
    <property type="protein sequence ID" value="KIL56309.1"/>
    <property type="molecule type" value="Genomic_DNA"/>
</dbReference>
<sequence>MNAGLYRILESADHLHLESTIDQQLVPTHAVRTLDPRSGRYVFDLHGRRIYQDPSNHLWYYLISNQQVPRSEFFVPQTAGRLPSGSVIHEGRLYFDETEIYFDHDTRRWRSRVGNNPLSDEPFLGPEYIPGNPEEELPTHLRTQSTAVVGPINPGTVFSANTESSDKEGTSGTDNALEYISADQEEDAELEQQEEGNQSETHLETVVPPTPLNLELLQIEPPVDPITTTPDVEMSQAPPQNNHQGGGGGAKLPLPEDFTGVRSKCSGFLASIRAYFSFYPNQFASDAQKITLALMCCKGAASTWRDSKFMKFDTDPVSHGTWNEFRTRFINQWEEVSAMASAMIKIQKLELGKKYNMTQLISRFDELIPYCKIQDNEPMKIHFFTQCFPDNIKTHIFLKNPMTYNDARKYATEFGLAYDRIDTDNGKRPRYRTTGNDNYNHQQRDPNAMDVDAINFEEGTNIRFTKLSPSQVEDYKKQGKCFNCGQKGHMSRMCPTKKKGNGGRFQKGGWKGKGKPLQSIRSAETEEEPAKENRGEGSSSGNDVARIRAMIKALDEEDRIEVLGKDF</sequence>
<evidence type="ECO:0000256" key="3">
    <source>
        <dbReference type="SAM" id="MobiDB-lite"/>
    </source>
</evidence>
<dbReference type="SUPFAM" id="SSF57756">
    <property type="entry name" value="Retrovirus zinc finger-like domains"/>
    <property type="match status" value="1"/>
</dbReference>
<keyword evidence="2" id="KW-0862">Zinc</keyword>
<evidence type="ECO:0000313" key="5">
    <source>
        <dbReference type="EMBL" id="KIL56309.1"/>
    </source>
</evidence>
<dbReference type="InterPro" id="IPR001878">
    <property type="entry name" value="Znf_CCHC"/>
</dbReference>
<dbReference type="HOGENOM" id="CLU_039846_1_0_1"/>
<dbReference type="GO" id="GO:0006397">
    <property type="term" value="P:mRNA processing"/>
    <property type="evidence" value="ECO:0007669"/>
    <property type="project" value="UniProtKB-KW"/>
</dbReference>
<feature type="domain" description="CCHC-type" evidence="4">
    <location>
        <begin position="480"/>
        <end position="495"/>
    </location>
</feature>
<dbReference type="STRING" id="946122.A0A0C2SQN1"/>
<keyword evidence="6" id="KW-1185">Reference proteome</keyword>
<dbReference type="Gene3D" id="4.10.60.10">
    <property type="entry name" value="Zinc finger, CCHC-type"/>
    <property type="match status" value="1"/>
</dbReference>
<feature type="compositionally biased region" description="Gly residues" evidence="3">
    <location>
        <begin position="502"/>
        <end position="511"/>
    </location>
</feature>
<dbReference type="OrthoDB" id="3263571at2759"/>